<dbReference type="AlphaFoldDB" id="A0A520N0B6"/>
<protein>
    <submittedName>
        <fullName evidence="1">Uncharacterized protein</fullName>
    </submittedName>
</protein>
<proteinExistence type="predicted"/>
<sequence>MIIRKEFTWIREDEQTFCFIIPGGRARKSYRIKIIDQHPVITGGYITDGRAGEPFDFNTQSEAWHSLIYSIHKYFEIKARKENCVHCHETYLKNKKNNI</sequence>
<evidence type="ECO:0000313" key="2">
    <source>
        <dbReference type="Proteomes" id="UP000315825"/>
    </source>
</evidence>
<comment type="caution">
    <text evidence="1">The sequence shown here is derived from an EMBL/GenBank/DDBJ whole genome shotgun (WGS) entry which is preliminary data.</text>
</comment>
<organism evidence="1 2">
    <name type="scientific">SAR86 cluster bacterium</name>
    <dbReference type="NCBI Taxonomy" id="2030880"/>
    <lineage>
        <taxon>Bacteria</taxon>
        <taxon>Pseudomonadati</taxon>
        <taxon>Pseudomonadota</taxon>
        <taxon>Gammaproteobacteria</taxon>
        <taxon>SAR86 cluster</taxon>
    </lineage>
</organism>
<dbReference type="EMBL" id="SHBE01000002">
    <property type="protein sequence ID" value="RZO26920.1"/>
    <property type="molecule type" value="Genomic_DNA"/>
</dbReference>
<evidence type="ECO:0000313" key="1">
    <source>
        <dbReference type="EMBL" id="RZO26920.1"/>
    </source>
</evidence>
<dbReference type="Proteomes" id="UP000315825">
    <property type="component" value="Unassembled WGS sequence"/>
</dbReference>
<gene>
    <name evidence="1" type="ORF">EVA92_01870</name>
</gene>
<accession>A0A520N0B6</accession>
<reference evidence="1 2" key="1">
    <citation type="submission" date="2019-02" db="EMBL/GenBank/DDBJ databases">
        <title>Prokaryotic population dynamics and viral predation in marine succession experiment using metagenomics: the confinement effect.</title>
        <authorList>
            <person name="Haro-Moreno J.M."/>
            <person name="Rodriguez-Valera F."/>
            <person name="Lopez-Perez M."/>
        </authorList>
    </citation>
    <scope>NUCLEOTIDE SEQUENCE [LARGE SCALE GENOMIC DNA]</scope>
    <source>
        <strain evidence="1">MED-G159</strain>
    </source>
</reference>
<name>A0A520N0B6_9GAMM</name>